<comment type="caution">
    <text evidence="1">The sequence shown here is derived from an EMBL/GenBank/DDBJ whole genome shotgun (WGS) entry which is preliminary data.</text>
</comment>
<evidence type="ECO:0000313" key="2">
    <source>
        <dbReference type="Proteomes" id="UP001283361"/>
    </source>
</evidence>
<accession>A0AAE1B9D1</accession>
<dbReference type="EMBL" id="JAWDGP010000269">
    <property type="protein sequence ID" value="KAK3802073.1"/>
    <property type="molecule type" value="Genomic_DNA"/>
</dbReference>
<proteinExistence type="predicted"/>
<dbReference type="AlphaFoldDB" id="A0AAE1B9D1"/>
<sequence>MRQVPQQVEPDFVSTADFLRSSGESDFEESEKLRIFSSCFKGSGERGKRVRRAYYGTWRATRSAGGGRRERARE</sequence>
<protein>
    <submittedName>
        <fullName evidence="1">Uncharacterized protein</fullName>
    </submittedName>
</protein>
<reference evidence="1" key="1">
    <citation type="journal article" date="2023" name="G3 (Bethesda)">
        <title>A reference genome for the long-term kleptoplast-retaining sea slug Elysia crispata morphotype clarki.</title>
        <authorList>
            <person name="Eastman K.E."/>
            <person name="Pendleton A.L."/>
            <person name="Shaikh M.A."/>
            <person name="Suttiyut T."/>
            <person name="Ogas R."/>
            <person name="Tomko P."/>
            <person name="Gavelis G."/>
            <person name="Widhalm J.R."/>
            <person name="Wisecaver J.H."/>
        </authorList>
    </citation>
    <scope>NUCLEOTIDE SEQUENCE</scope>
    <source>
        <strain evidence="1">ECLA1</strain>
    </source>
</reference>
<keyword evidence="2" id="KW-1185">Reference proteome</keyword>
<dbReference type="Proteomes" id="UP001283361">
    <property type="component" value="Unassembled WGS sequence"/>
</dbReference>
<organism evidence="1 2">
    <name type="scientific">Elysia crispata</name>
    <name type="common">lettuce slug</name>
    <dbReference type="NCBI Taxonomy" id="231223"/>
    <lineage>
        <taxon>Eukaryota</taxon>
        <taxon>Metazoa</taxon>
        <taxon>Spiralia</taxon>
        <taxon>Lophotrochozoa</taxon>
        <taxon>Mollusca</taxon>
        <taxon>Gastropoda</taxon>
        <taxon>Heterobranchia</taxon>
        <taxon>Euthyneura</taxon>
        <taxon>Panpulmonata</taxon>
        <taxon>Sacoglossa</taxon>
        <taxon>Placobranchoidea</taxon>
        <taxon>Plakobranchidae</taxon>
        <taxon>Elysia</taxon>
    </lineage>
</organism>
<gene>
    <name evidence="1" type="ORF">RRG08_064665</name>
</gene>
<name>A0AAE1B9D1_9GAST</name>
<evidence type="ECO:0000313" key="1">
    <source>
        <dbReference type="EMBL" id="KAK3802073.1"/>
    </source>
</evidence>